<name>A0A9Q7UX83_9BURK</name>
<sequence>MRGHASAGRRHGAVRHLARLRQGRWPVAARVHRRAHRAAGCGQDHGADGGRAGAHHGRARCRRAGRGLRHRGDGGGAGTDLPRRAGCAGALQPARRAGPHRGAGAGAGRPARHQRRARGDAAHGATHCRRRVPLPARRGPPGLHGAPRAVQRRGAGFPAPALSRALKRAAFRPRQHNNRRAAPVPHPARAGQKGDATCHPASSTSFPPSVRPTSRRNRRNG</sequence>
<feature type="compositionally biased region" description="Low complexity" evidence="1">
    <location>
        <begin position="180"/>
        <end position="190"/>
    </location>
</feature>
<dbReference type="Proteomes" id="UP000254259">
    <property type="component" value="Chromosome CBM2636"/>
</dbReference>
<reference evidence="2 3" key="1">
    <citation type="submission" date="2018-01" db="EMBL/GenBank/DDBJ databases">
        <authorList>
            <person name="Clerissi C."/>
        </authorList>
    </citation>
    <scope>NUCLEOTIDE SEQUENCE [LARGE SCALE GENOMIC DNA]</scope>
    <source>
        <strain evidence="2">Cupriavidus taiwanensis SWF 66322</strain>
    </source>
</reference>
<evidence type="ECO:0000313" key="2">
    <source>
        <dbReference type="EMBL" id="SPD65412.1"/>
    </source>
</evidence>
<feature type="region of interest" description="Disordered" evidence="1">
    <location>
        <begin position="171"/>
        <end position="221"/>
    </location>
</feature>
<evidence type="ECO:0000256" key="1">
    <source>
        <dbReference type="SAM" id="MobiDB-lite"/>
    </source>
</evidence>
<feature type="compositionally biased region" description="Basic residues" evidence="1">
    <location>
        <begin position="53"/>
        <end position="69"/>
    </location>
</feature>
<proteinExistence type="predicted"/>
<organism evidence="2 3">
    <name type="scientific">Cupriavidus taiwanensis</name>
    <dbReference type="NCBI Taxonomy" id="164546"/>
    <lineage>
        <taxon>Bacteria</taxon>
        <taxon>Pseudomonadati</taxon>
        <taxon>Pseudomonadota</taxon>
        <taxon>Betaproteobacteria</taxon>
        <taxon>Burkholderiales</taxon>
        <taxon>Burkholderiaceae</taxon>
        <taxon>Cupriavidus</taxon>
    </lineage>
</organism>
<evidence type="ECO:0000313" key="3">
    <source>
        <dbReference type="Proteomes" id="UP000254259"/>
    </source>
</evidence>
<dbReference type="AlphaFoldDB" id="A0A9Q7UX83"/>
<feature type="region of interest" description="Disordered" evidence="1">
    <location>
        <begin position="37"/>
        <end position="154"/>
    </location>
</feature>
<protein>
    <submittedName>
        <fullName evidence="2">Uncharacterized protein</fullName>
    </submittedName>
</protein>
<accession>A0A9Q7UX83</accession>
<gene>
    <name evidence="2" type="ORF">CBM2636_12435</name>
</gene>
<dbReference type="EMBL" id="LT984813">
    <property type="protein sequence ID" value="SPD65412.1"/>
    <property type="molecule type" value="Genomic_DNA"/>
</dbReference>